<evidence type="ECO:0000313" key="3">
    <source>
        <dbReference type="EMBL" id="MBB6040030.1"/>
    </source>
</evidence>
<dbReference type="EMBL" id="JACHGT010000031">
    <property type="protein sequence ID" value="MBB6040030.1"/>
    <property type="molecule type" value="Genomic_DNA"/>
</dbReference>
<sequence>MGSHHAGPEYPGDQYPQDDRARQPRPRQAGWERREQDPGSPYGRGGTPPPPAGQQPPPASPPSPSEGRGGYGGAPTNPYAQGGGYREEGTGRHATQPPVPPQSSGGYGGPPPPPPSGQQPPDQGRRRRRYADEEEQGYAAAAPTSAPPSEATRAFRPLAVDPDPYHPDLADGSSSAWDDDHGTQVYSHLGYVPREERRPRPAREDDDFMSPSTDSGADDKKFKSMRRARKASGLTRTLVIVGVVLALAAVAGGAWWLFGTGDDGRTDAGGEYAVLEKPCSVLDQAAVADYSLAEDTARHRETSEPKTDGGAEQTCSVSLNGDGGISVDIAFDSRVYDSAAKASNDWEFKLDEQKTQPDGGWKLTEMSGIGTQAYSLLRSWDGDADAANYRIHLWDDNVSLEAGLTIYSQETVDDADIAARAEALVKAYLAGWRG</sequence>
<feature type="compositionally biased region" description="Low complexity" evidence="1">
    <location>
        <begin position="139"/>
        <end position="154"/>
    </location>
</feature>
<protein>
    <submittedName>
        <fullName evidence="3">Uncharacterized protein</fullName>
    </submittedName>
</protein>
<evidence type="ECO:0000313" key="4">
    <source>
        <dbReference type="Proteomes" id="UP000548476"/>
    </source>
</evidence>
<feature type="transmembrane region" description="Helical" evidence="2">
    <location>
        <begin position="233"/>
        <end position="258"/>
    </location>
</feature>
<keyword evidence="4" id="KW-1185">Reference proteome</keyword>
<keyword evidence="2" id="KW-0472">Membrane</keyword>
<feature type="region of interest" description="Disordered" evidence="1">
    <location>
        <begin position="1"/>
        <end position="224"/>
    </location>
</feature>
<feature type="compositionally biased region" description="Pro residues" evidence="1">
    <location>
        <begin position="47"/>
        <end position="64"/>
    </location>
</feature>
<reference evidence="3 4" key="1">
    <citation type="submission" date="2020-08" db="EMBL/GenBank/DDBJ databases">
        <title>Genomic Encyclopedia of Type Strains, Phase IV (KMG-IV): sequencing the most valuable type-strain genomes for metagenomic binning, comparative biology and taxonomic classification.</title>
        <authorList>
            <person name="Goeker M."/>
        </authorList>
    </citation>
    <scope>NUCLEOTIDE SEQUENCE [LARGE SCALE GENOMIC DNA]</scope>
    <source>
        <strain evidence="3 4">YIM 65646</strain>
    </source>
</reference>
<feature type="compositionally biased region" description="Pro residues" evidence="1">
    <location>
        <begin position="109"/>
        <end position="118"/>
    </location>
</feature>
<keyword evidence="2" id="KW-1133">Transmembrane helix</keyword>
<evidence type="ECO:0000256" key="1">
    <source>
        <dbReference type="SAM" id="MobiDB-lite"/>
    </source>
</evidence>
<dbReference type="RefSeq" id="WP_184793103.1">
    <property type="nucleotide sequence ID" value="NZ_BONT01000016.1"/>
</dbReference>
<accession>A0A841G7I0</accession>
<dbReference type="Proteomes" id="UP000548476">
    <property type="component" value="Unassembled WGS sequence"/>
</dbReference>
<name>A0A841G7I0_9ACTN</name>
<feature type="compositionally biased region" description="Basic and acidic residues" evidence="1">
    <location>
        <begin position="193"/>
        <end position="203"/>
    </location>
</feature>
<feature type="region of interest" description="Disordered" evidence="1">
    <location>
        <begin position="295"/>
        <end position="314"/>
    </location>
</feature>
<gene>
    <name evidence="3" type="ORF">HNR73_007929</name>
</gene>
<organism evidence="3 4">
    <name type="scientific">Phytomonospora endophytica</name>
    <dbReference type="NCBI Taxonomy" id="714109"/>
    <lineage>
        <taxon>Bacteria</taxon>
        <taxon>Bacillati</taxon>
        <taxon>Actinomycetota</taxon>
        <taxon>Actinomycetes</taxon>
        <taxon>Micromonosporales</taxon>
        <taxon>Micromonosporaceae</taxon>
        <taxon>Phytomonospora</taxon>
    </lineage>
</organism>
<dbReference type="AlphaFoldDB" id="A0A841G7I0"/>
<comment type="caution">
    <text evidence="3">The sequence shown here is derived from an EMBL/GenBank/DDBJ whole genome shotgun (WGS) entry which is preliminary data.</text>
</comment>
<evidence type="ECO:0000256" key="2">
    <source>
        <dbReference type="SAM" id="Phobius"/>
    </source>
</evidence>
<feature type="compositionally biased region" description="Basic and acidic residues" evidence="1">
    <location>
        <begin position="295"/>
        <end position="309"/>
    </location>
</feature>
<keyword evidence="2" id="KW-0812">Transmembrane</keyword>
<proteinExistence type="predicted"/>